<evidence type="ECO:0000313" key="4">
    <source>
        <dbReference type="EMBL" id="DAZ96642.1"/>
    </source>
</evidence>
<organism evidence="4 5">
    <name type="scientific">Lagenidium giganteum</name>
    <dbReference type="NCBI Taxonomy" id="4803"/>
    <lineage>
        <taxon>Eukaryota</taxon>
        <taxon>Sar</taxon>
        <taxon>Stramenopiles</taxon>
        <taxon>Oomycota</taxon>
        <taxon>Peronosporomycetes</taxon>
        <taxon>Pythiales</taxon>
        <taxon>Pythiaceae</taxon>
    </lineage>
</organism>
<protein>
    <recommendedName>
        <fullName evidence="3">Aminotransferase class I/classII large domain-containing protein</fullName>
    </recommendedName>
</protein>
<dbReference type="Pfam" id="PF00155">
    <property type="entry name" value="Aminotran_1_2"/>
    <property type="match status" value="1"/>
</dbReference>
<dbReference type="PANTHER" id="PTHR43510:SF1">
    <property type="entry name" value="AMINOTRANSFERASE FUNCTION, HYPOTHETICAL (EUROFUNG)"/>
    <property type="match status" value="1"/>
</dbReference>
<keyword evidence="5" id="KW-1185">Reference proteome</keyword>
<dbReference type="CDD" id="cd00609">
    <property type="entry name" value="AAT_like"/>
    <property type="match status" value="1"/>
</dbReference>
<name>A0AAV2YTT1_9STRA</name>
<sequence>MPLQPFKLERFFAKYEFNTKYLLCVSDCEALQMSDIVAKADAESKQLWDNLKLTYTESQGLPALREEIVTAMYPTLESKDVIVLAPEEGIYLTMHALLKSSDHVVSITPGYQSLYEIARAIGCDVTLWNTRDIPNHPHHAQEFSIDDLEKLLQPNTKMVVINFPHNPTGLTLTTSELQRIVDLCKARGIYLFSDEMYRFLEHDPATRLPPAVALYDKAICLSGMSKAFGMPGIRVGWIASQDASVIARVAELKDYTTICTSGPSEILALMGLRARDELVSANLAIIKRGLDAIEAFMAMHSDKFAFQRPSAGPIAFPKLLIPGTTASAYCDTLVRDAGILLLPSSLYDVEDNRFRISFGRAITPEVVRVWDEFVSKQH</sequence>
<dbReference type="InterPro" id="IPR004838">
    <property type="entry name" value="NHTrfase_class1_PyrdxlP-BS"/>
</dbReference>
<dbReference type="InterPro" id="IPR015424">
    <property type="entry name" value="PyrdxlP-dep_Trfase"/>
</dbReference>
<evidence type="ECO:0000259" key="3">
    <source>
        <dbReference type="Pfam" id="PF00155"/>
    </source>
</evidence>
<accession>A0AAV2YTT1</accession>
<proteinExistence type="inferred from homology"/>
<dbReference type="PROSITE" id="PS00105">
    <property type="entry name" value="AA_TRANSFER_CLASS_1"/>
    <property type="match status" value="1"/>
</dbReference>
<comment type="caution">
    <text evidence="4">The sequence shown here is derived from an EMBL/GenBank/DDBJ whole genome shotgun (WGS) entry which is preliminary data.</text>
</comment>
<evidence type="ECO:0000313" key="5">
    <source>
        <dbReference type="Proteomes" id="UP001146120"/>
    </source>
</evidence>
<comment type="similarity">
    <text evidence="1">Belongs to the class-I pyridoxal-phosphate-dependent aminotransferase family.</text>
</comment>
<dbReference type="GO" id="GO:0003824">
    <property type="term" value="F:catalytic activity"/>
    <property type="evidence" value="ECO:0007669"/>
    <property type="project" value="InterPro"/>
</dbReference>
<evidence type="ECO:0000256" key="2">
    <source>
        <dbReference type="ARBA" id="ARBA00022898"/>
    </source>
</evidence>
<keyword evidence="2" id="KW-0663">Pyridoxal phosphate</keyword>
<reference evidence="4" key="1">
    <citation type="submission" date="2022-11" db="EMBL/GenBank/DDBJ databases">
        <authorList>
            <person name="Morgan W.R."/>
            <person name="Tartar A."/>
        </authorList>
    </citation>
    <scope>NUCLEOTIDE SEQUENCE</scope>
    <source>
        <strain evidence="4">ARSEF 373</strain>
    </source>
</reference>
<dbReference type="Gene3D" id="3.90.1150.10">
    <property type="entry name" value="Aspartate Aminotransferase, domain 1"/>
    <property type="match status" value="1"/>
</dbReference>
<dbReference type="EMBL" id="DAKRPA010000161">
    <property type="protein sequence ID" value="DAZ96642.1"/>
    <property type="molecule type" value="Genomic_DNA"/>
</dbReference>
<dbReference type="AlphaFoldDB" id="A0AAV2YTT1"/>
<evidence type="ECO:0000256" key="1">
    <source>
        <dbReference type="ARBA" id="ARBA00007441"/>
    </source>
</evidence>
<dbReference type="SUPFAM" id="SSF53383">
    <property type="entry name" value="PLP-dependent transferases"/>
    <property type="match status" value="1"/>
</dbReference>
<dbReference type="InterPro" id="IPR015422">
    <property type="entry name" value="PyrdxlP-dep_Trfase_small"/>
</dbReference>
<dbReference type="Gene3D" id="3.40.640.10">
    <property type="entry name" value="Type I PLP-dependent aspartate aminotransferase-like (Major domain)"/>
    <property type="match status" value="1"/>
</dbReference>
<dbReference type="Proteomes" id="UP001146120">
    <property type="component" value="Unassembled WGS sequence"/>
</dbReference>
<dbReference type="InterPro" id="IPR004839">
    <property type="entry name" value="Aminotransferase_I/II_large"/>
</dbReference>
<dbReference type="GO" id="GO:0030170">
    <property type="term" value="F:pyridoxal phosphate binding"/>
    <property type="evidence" value="ECO:0007669"/>
    <property type="project" value="InterPro"/>
</dbReference>
<feature type="domain" description="Aminotransferase class I/classII large" evidence="3">
    <location>
        <begin position="22"/>
        <end position="367"/>
    </location>
</feature>
<gene>
    <name evidence="4" type="ORF">N0F65_005821</name>
</gene>
<reference evidence="4" key="2">
    <citation type="journal article" date="2023" name="Microbiol Resour">
        <title>Decontamination and Annotation of the Draft Genome Sequence of the Oomycete Lagenidium giganteum ARSEF 373.</title>
        <authorList>
            <person name="Morgan W.R."/>
            <person name="Tartar A."/>
        </authorList>
    </citation>
    <scope>NUCLEOTIDE SEQUENCE</scope>
    <source>
        <strain evidence="4">ARSEF 373</strain>
    </source>
</reference>
<dbReference type="InterPro" id="IPR015421">
    <property type="entry name" value="PyrdxlP-dep_Trfase_major"/>
</dbReference>
<dbReference type="PANTHER" id="PTHR43510">
    <property type="entry name" value="AMINOTRANSFERASE FUNCTION, HYPOTHETICAL (EUROFUNG)"/>
    <property type="match status" value="1"/>
</dbReference>